<dbReference type="OrthoDB" id="6278443at2759"/>
<dbReference type="InterPro" id="IPR000159">
    <property type="entry name" value="RA_dom"/>
</dbReference>
<comment type="similarity">
    <text evidence="2">Belongs to the GRB7/10/14 family.</text>
</comment>
<dbReference type="GO" id="GO:0007165">
    <property type="term" value="P:signal transduction"/>
    <property type="evidence" value="ECO:0007669"/>
    <property type="project" value="InterPro"/>
</dbReference>
<dbReference type="SUPFAM" id="SSF55550">
    <property type="entry name" value="SH2 domain"/>
    <property type="match status" value="1"/>
</dbReference>
<dbReference type="CDD" id="cd01259">
    <property type="entry name" value="PH_APBB1IP"/>
    <property type="match status" value="1"/>
</dbReference>
<dbReference type="InterPro" id="IPR039665">
    <property type="entry name" value="PH_APBB1IP"/>
</dbReference>
<dbReference type="SMART" id="SM00252">
    <property type="entry name" value="SH2"/>
    <property type="match status" value="1"/>
</dbReference>
<dbReference type="InterPro" id="IPR029071">
    <property type="entry name" value="Ubiquitin-like_domsf"/>
</dbReference>
<dbReference type="InterPro" id="IPR011993">
    <property type="entry name" value="PH-like_dom_sf"/>
</dbReference>
<accession>A0A8J1UFP0</accession>
<gene>
    <name evidence="6" type="ORF">OFUS_LOCUS14567</name>
</gene>
<dbReference type="Gene3D" id="2.30.29.30">
    <property type="entry name" value="Pleckstrin-homology domain (PH domain)/Phosphotyrosine-binding domain (PTB)"/>
    <property type="match status" value="1"/>
</dbReference>
<dbReference type="InterPro" id="IPR015042">
    <property type="entry name" value="BPS-dom"/>
</dbReference>
<organism evidence="6 7">
    <name type="scientific">Owenia fusiformis</name>
    <name type="common">Polychaete worm</name>
    <dbReference type="NCBI Taxonomy" id="6347"/>
    <lineage>
        <taxon>Eukaryota</taxon>
        <taxon>Metazoa</taxon>
        <taxon>Spiralia</taxon>
        <taxon>Lophotrochozoa</taxon>
        <taxon>Annelida</taxon>
        <taxon>Polychaeta</taxon>
        <taxon>Sedentaria</taxon>
        <taxon>Canalipalpata</taxon>
        <taxon>Sabellida</taxon>
        <taxon>Oweniida</taxon>
        <taxon>Oweniidae</taxon>
        <taxon>Owenia</taxon>
    </lineage>
</organism>
<dbReference type="PANTHER" id="PTHR11243">
    <property type="entry name" value="GROWTH FACTOR RECEPTOR-BOUND PROTEIN"/>
    <property type="match status" value="1"/>
</dbReference>
<evidence type="ECO:0000256" key="5">
    <source>
        <dbReference type="SAM" id="MobiDB-lite"/>
    </source>
</evidence>
<dbReference type="Pfam" id="PF21989">
    <property type="entry name" value="RA_2"/>
    <property type="match status" value="1"/>
</dbReference>
<reference evidence="6" key="1">
    <citation type="submission" date="2022-03" db="EMBL/GenBank/DDBJ databases">
        <authorList>
            <person name="Martin C."/>
        </authorList>
    </citation>
    <scope>NUCLEOTIDE SEQUENCE</scope>
</reference>
<dbReference type="Gene3D" id="3.10.20.90">
    <property type="entry name" value="Phosphatidylinositol 3-kinase Catalytic Subunit, Chain A, domain 1"/>
    <property type="match status" value="1"/>
</dbReference>
<dbReference type="EMBL" id="CAIIXF020000007">
    <property type="protein sequence ID" value="CAH1789160.1"/>
    <property type="molecule type" value="Genomic_DNA"/>
</dbReference>
<keyword evidence="4" id="KW-0727">SH2 domain</keyword>
<keyword evidence="3" id="KW-0963">Cytoplasm</keyword>
<feature type="compositionally biased region" description="Polar residues" evidence="5">
    <location>
        <begin position="159"/>
        <end position="169"/>
    </location>
</feature>
<dbReference type="Pfam" id="PF08947">
    <property type="entry name" value="BPS"/>
    <property type="match status" value="1"/>
</dbReference>
<keyword evidence="7" id="KW-1185">Reference proteome</keyword>
<feature type="non-terminal residue" evidence="6">
    <location>
        <position position="1"/>
    </location>
</feature>
<dbReference type="SUPFAM" id="SSF54236">
    <property type="entry name" value="Ubiquitin-like"/>
    <property type="match status" value="1"/>
</dbReference>
<dbReference type="PROSITE" id="PS50001">
    <property type="entry name" value="SH2"/>
    <property type="match status" value="1"/>
</dbReference>
<comment type="caution">
    <text evidence="6">The sequence shown here is derived from an EMBL/GenBank/DDBJ whole genome shotgun (WGS) entry which is preliminary data.</text>
</comment>
<dbReference type="Gene3D" id="3.30.505.10">
    <property type="entry name" value="SH2 domain"/>
    <property type="match status" value="1"/>
</dbReference>
<dbReference type="PANTHER" id="PTHR11243:SF38">
    <property type="entry name" value="GROWTH FACTOR RECEPTOR-BOUND PROTEIN 14-LIKE ISOFORM X1"/>
    <property type="match status" value="1"/>
</dbReference>
<dbReference type="InterPro" id="IPR000980">
    <property type="entry name" value="SH2"/>
</dbReference>
<evidence type="ECO:0000256" key="2">
    <source>
        <dbReference type="ARBA" id="ARBA00006708"/>
    </source>
</evidence>
<dbReference type="PROSITE" id="PS50200">
    <property type="entry name" value="RA"/>
    <property type="match status" value="1"/>
</dbReference>
<dbReference type="InterPro" id="IPR036860">
    <property type="entry name" value="SH2_dom_sf"/>
</dbReference>
<dbReference type="InterPro" id="IPR001849">
    <property type="entry name" value="PH_domain"/>
</dbReference>
<dbReference type="InterPro" id="IPR039664">
    <property type="entry name" value="GRB/APBB1IP"/>
</dbReference>
<dbReference type="PROSITE" id="PS50003">
    <property type="entry name" value="PH_DOMAIN"/>
    <property type="match status" value="1"/>
</dbReference>
<dbReference type="SMART" id="SM00314">
    <property type="entry name" value="RA"/>
    <property type="match status" value="1"/>
</dbReference>
<name>A0A8J1UFP0_OWEFU</name>
<dbReference type="PRINTS" id="PR00401">
    <property type="entry name" value="SH2DOMAIN"/>
</dbReference>
<dbReference type="AlphaFoldDB" id="A0A8J1UFP0"/>
<protein>
    <submittedName>
        <fullName evidence="6">Uncharacterized protein</fullName>
    </submittedName>
</protein>
<dbReference type="SUPFAM" id="SSF50729">
    <property type="entry name" value="PH domain-like"/>
    <property type="match status" value="1"/>
</dbReference>
<evidence type="ECO:0000256" key="4">
    <source>
        <dbReference type="ARBA" id="ARBA00022999"/>
    </source>
</evidence>
<dbReference type="GO" id="GO:0005737">
    <property type="term" value="C:cytoplasm"/>
    <property type="evidence" value="ECO:0007669"/>
    <property type="project" value="UniProtKB-SubCell"/>
</dbReference>
<dbReference type="Proteomes" id="UP000749559">
    <property type="component" value="Unassembled WGS sequence"/>
</dbReference>
<dbReference type="Pfam" id="PF00017">
    <property type="entry name" value="SH2"/>
    <property type="match status" value="1"/>
</dbReference>
<dbReference type="SMART" id="SM00233">
    <property type="entry name" value="PH"/>
    <property type="match status" value="1"/>
</dbReference>
<evidence type="ECO:0000313" key="6">
    <source>
        <dbReference type="EMBL" id="CAH1789160.1"/>
    </source>
</evidence>
<comment type="subcellular location">
    <subcellularLocation>
        <location evidence="1">Cytoplasm</location>
    </subcellularLocation>
</comment>
<sequence length="639" mass="72661">VEMSEVGPNMDHSRGLFERLRQKLSYNSTGKGPPRYTDSPTAPRIEHHHVDDLDLEALITEMHTSFPDEDERLVNFDQESISGVSAKGINDLVTELNVENENIESHDLRQDGAKPVGIEVRELCRVGDISRESMSLPLDTCIPAMSGTNLLQNPLISAISNGTKSSPSSPMLRRTPRQDSDETHIAVDFTSGHMSCIPTETVSFFRDDKSPTELCINQHRKALDLCHLLTLKTHVKEDKNWVIVEHLGKHNIERNLEDHENVLKVYSSWKDYSHNKFYFRKDLRKYEVFQNPEQFFPSSMLKCDSLEEVGDSQNLDIQVQRAKHILLQNLFSTMDNLPDIQGCLLLREKSKRSWKKTFFILNNSGLFYSSKGSSKDPKHLLQFADLSECEVYTCCHPKKNLHSPTDYCLALKSNCDSKDLRVLCANDERTRQCWIAGLRLRKYGTVLRDNYHAAQRRQEKLKNATKGTSAIKSASPSLMKSRVAMDFTGHEGRIVNDPNEALGVAVQEGQKWRKRNWQVVAPTKNSPPKTGLGAGIHMTQPWFHSGINRQEASDLIVKQGLVDGVFLVRESRRTPGMFVISFSHNHKIKHTKILQVEEEGQILYSVDNGVTKFSDLIQLVDFYHINAMGLPTKLLHYVT</sequence>
<proteinExistence type="inferred from homology"/>
<evidence type="ECO:0000256" key="3">
    <source>
        <dbReference type="ARBA" id="ARBA00022490"/>
    </source>
</evidence>
<dbReference type="Pfam" id="PF00169">
    <property type="entry name" value="PH"/>
    <property type="match status" value="1"/>
</dbReference>
<evidence type="ECO:0000313" key="7">
    <source>
        <dbReference type="Proteomes" id="UP000749559"/>
    </source>
</evidence>
<evidence type="ECO:0000256" key="1">
    <source>
        <dbReference type="ARBA" id="ARBA00004496"/>
    </source>
</evidence>
<feature type="region of interest" description="Disordered" evidence="5">
    <location>
        <begin position="159"/>
        <end position="180"/>
    </location>
</feature>